<evidence type="ECO:0000256" key="5">
    <source>
        <dbReference type="ARBA" id="ARBA00023136"/>
    </source>
</evidence>
<dbReference type="InterPro" id="IPR038330">
    <property type="entry name" value="TspO/MBR-related_sf"/>
</dbReference>
<evidence type="ECO:0000313" key="8">
    <source>
        <dbReference type="EMBL" id="KUK07400.1"/>
    </source>
</evidence>
<feature type="transmembrane region" description="Helical" evidence="6">
    <location>
        <begin position="78"/>
        <end position="97"/>
    </location>
</feature>
<evidence type="ECO:0000256" key="1">
    <source>
        <dbReference type="ARBA" id="ARBA00004141"/>
    </source>
</evidence>
<dbReference type="GO" id="GO:0016020">
    <property type="term" value="C:membrane"/>
    <property type="evidence" value="ECO:0007669"/>
    <property type="project" value="UniProtKB-SubCell"/>
</dbReference>
<dbReference type="EMBL" id="LGEX01000006">
    <property type="protein sequence ID" value="KUK07400.1"/>
    <property type="molecule type" value="Genomic_DNA"/>
</dbReference>
<proteinExistence type="inferred from homology"/>
<dbReference type="InterPro" id="IPR004307">
    <property type="entry name" value="TspO_MBR"/>
</dbReference>
<dbReference type="PANTHER" id="PTHR10057:SF0">
    <property type="entry name" value="TRANSLOCATOR PROTEIN"/>
    <property type="match status" value="1"/>
</dbReference>
<keyword evidence="3 6" id="KW-0812">Transmembrane</keyword>
<feature type="transmembrane region" description="Helical" evidence="6">
    <location>
        <begin position="46"/>
        <end position="66"/>
    </location>
</feature>
<dbReference type="PATRIC" id="fig|2234.6.peg.187"/>
<evidence type="ECO:0000256" key="2">
    <source>
        <dbReference type="ARBA" id="ARBA00007524"/>
    </source>
</evidence>
<evidence type="ECO:0000256" key="4">
    <source>
        <dbReference type="ARBA" id="ARBA00022989"/>
    </source>
</evidence>
<evidence type="ECO:0000313" key="10">
    <source>
        <dbReference type="Proteomes" id="UP000054307"/>
    </source>
</evidence>
<dbReference type="Gene3D" id="1.20.1260.100">
    <property type="entry name" value="TspO/MBR protein"/>
    <property type="match status" value="1"/>
</dbReference>
<dbReference type="CDD" id="cd15904">
    <property type="entry name" value="TSPO_MBR"/>
    <property type="match status" value="1"/>
</dbReference>
<comment type="similarity">
    <text evidence="2">Belongs to the TspO/BZRP family.</text>
</comment>
<evidence type="ECO:0000256" key="6">
    <source>
        <dbReference type="SAM" id="Phobius"/>
    </source>
</evidence>
<sequence>MNILKLVASILAVLAIGFAGSFFTAQSVQTWYAGVEKPFFTPPNWLFGPAWTLLYFLIGIVLYIAWENGFWNDSRVKATFFTQLGLNFLWSILFFGLQNPLAGLVDIIALDIAVILTIVYIYRHSKASLLLLPYLGWILFASALNFAIYLLNA</sequence>
<dbReference type="AlphaFoldDB" id="A0A124F8E1"/>
<keyword evidence="5 6" id="KW-0472">Membrane</keyword>
<keyword evidence="7" id="KW-0675">Receptor</keyword>
<comment type="subcellular location">
    <subcellularLocation>
        <location evidence="1">Membrane</location>
        <topology evidence="1">Multi-pass membrane protein</topology>
    </subcellularLocation>
</comment>
<dbReference type="EMBL" id="LGEQ01000004">
    <property type="protein sequence ID" value="KUJ94406.1"/>
    <property type="molecule type" value="Genomic_DNA"/>
</dbReference>
<reference evidence="7" key="1">
    <citation type="journal article" date="2015" name="MBio">
        <title>Genome-resolved metagenomic analysis reveals roles for candidate phyla and other microbial community members in biogeochemical transformations in oil reservoirs.</title>
        <authorList>
            <person name="Hu P."/>
            <person name="Tom L."/>
            <person name="Singh A."/>
            <person name="Thomas B.C."/>
            <person name="Baker B.J."/>
            <person name="Piceno Y.M."/>
            <person name="Andersen G.L."/>
            <person name="Banfield J.F."/>
        </authorList>
    </citation>
    <scope>NUCLEOTIDE SEQUENCE [LARGE SCALE GENOMIC DNA]</scope>
    <source>
        <strain evidence="8">49_2300</strain>
        <strain evidence="7">49_95</strain>
    </source>
</reference>
<dbReference type="Proteomes" id="UP000054307">
    <property type="component" value="Unassembled WGS sequence"/>
</dbReference>
<evidence type="ECO:0000313" key="9">
    <source>
        <dbReference type="Proteomes" id="UP000054015"/>
    </source>
</evidence>
<comment type="caution">
    <text evidence="7">The sequence shown here is derived from an EMBL/GenBank/DDBJ whole genome shotgun (WGS) entry which is preliminary data.</text>
</comment>
<dbReference type="GO" id="GO:0033013">
    <property type="term" value="P:tetrapyrrole metabolic process"/>
    <property type="evidence" value="ECO:0007669"/>
    <property type="project" value="UniProtKB-ARBA"/>
</dbReference>
<evidence type="ECO:0000256" key="3">
    <source>
        <dbReference type="ARBA" id="ARBA00022692"/>
    </source>
</evidence>
<name>A0A124F8E1_ARCFL</name>
<gene>
    <name evidence="7" type="ORF">XD40_0342</name>
    <name evidence="8" type="ORF">XD48_0396</name>
</gene>
<feature type="transmembrane region" description="Helical" evidence="6">
    <location>
        <begin position="103"/>
        <end position="122"/>
    </location>
</feature>
<feature type="transmembrane region" description="Helical" evidence="6">
    <location>
        <begin position="129"/>
        <end position="151"/>
    </location>
</feature>
<dbReference type="PIRSF" id="PIRSF005859">
    <property type="entry name" value="PBR"/>
    <property type="match status" value="1"/>
</dbReference>
<dbReference type="Pfam" id="PF03073">
    <property type="entry name" value="TspO_MBR"/>
    <property type="match status" value="1"/>
</dbReference>
<keyword evidence="4 6" id="KW-1133">Transmembrane helix</keyword>
<dbReference type="PANTHER" id="PTHR10057">
    <property type="entry name" value="PERIPHERAL-TYPE BENZODIAZEPINE RECEPTOR"/>
    <property type="match status" value="1"/>
</dbReference>
<dbReference type="FunFam" id="1.20.1260.100:FF:000001">
    <property type="entry name" value="translocator protein 2"/>
    <property type="match status" value="1"/>
</dbReference>
<dbReference type="Proteomes" id="UP000054015">
    <property type="component" value="Unassembled WGS sequence"/>
</dbReference>
<evidence type="ECO:0000313" key="7">
    <source>
        <dbReference type="EMBL" id="KUJ94406.1"/>
    </source>
</evidence>
<reference evidence="9 10" key="2">
    <citation type="journal article" date="2015" name="MBio">
        <title>Genome-Resolved Metagenomic Analysis Reveals Roles for Candidate Phyla and Other Microbial Community Members in Biogeochemical Transformations in Oil Reservoirs.</title>
        <authorList>
            <person name="Hu P."/>
            <person name="Tom L."/>
            <person name="Singh A."/>
            <person name="Thomas B.C."/>
            <person name="Baker B.J."/>
            <person name="Piceno Y.M."/>
            <person name="Andersen G.L."/>
            <person name="Banfield J.F."/>
        </authorList>
    </citation>
    <scope>NUCLEOTIDE SEQUENCE [LARGE SCALE GENOMIC DNA]</scope>
</reference>
<organism evidence="7 10">
    <name type="scientific">Archaeoglobus fulgidus</name>
    <dbReference type="NCBI Taxonomy" id="2234"/>
    <lineage>
        <taxon>Archaea</taxon>
        <taxon>Methanobacteriati</taxon>
        <taxon>Methanobacteriota</taxon>
        <taxon>Archaeoglobi</taxon>
        <taxon>Archaeoglobales</taxon>
        <taxon>Archaeoglobaceae</taxon>
        <taxon>Archaeoglobus</taxon>
    </lineage>
</organism>
<accession>A0A124F8E1</accession>
<protein>
    <submittedName>
        <fullName evidence="7">Mitochondrial benzodiazepine receptor/sensory transduction protein</fullName>
    </submittedName>
</protein>